<comment type="caution">
    <text evidence="2">The sequence shown here is derived from an EMBL/GenBank/DDBJ whole genome shotgun (WGS) entry which is preliminary data.</text>
</comment>
<keyword evidence="3" id="KW-1185">Reference proteome</keyword>
<evidence type="ECO:0000313" key="2">
    <source>
        <dbReference type="EMBL" id="CAG8642058.1"/>
    </source>
</evidence>
<name>A0A9N9DMN1_9GLOM</name>
<protein>
    <submittedName>
        <fullName evidence="2">2847_t:CDS:1</fullName>
    </submittedName>
</protein>
<evidence type="ECO:0000256" key="1">
    <source>
        <dbReference type="SAM" id="MobiDB-lite"/>
    </source>
</evidence>
<dbReference type="EMBL" id="CAJVPS010008282">
    <property type="protein sequence ID" value="CAG8642058.1"/>
    <property type="molecule type" value="Genomic_DNA"/>
</dbReference>
<sequence length="319" mass="37238">MSYTEKFPGYTGKYRNKALMDYLNERDPSLWSYVDFLTTNRTVIVNSLPHLVDHKGLDGAWTKRFILSIKGLSSDLVGDMERKKFSDPSDGVRQLLDRYYLRLEHQKFSGPTIANRPMNLERTKSDLDSFWQEVIIERLQRKVQSTYDKETLLTFDESGKHYGEQLRIPYKKEEGKEEETSSGCKRSNSTLDSDSTSPVETKKIRPGKDVNVEEANNDDVVKMTSIAYQQFTDKYRKIKEEDKWTLSTEKIVEDALYAFGMKCSHEHLCHSFLIDPDDKNYIQQGIFTPEELKEIQNFSKKKLPSMPDDLLKYLNSFRK</sequence>
<feature type="non-terminal residue" evidence="2">
    <location>
        <position position="1"/>
    </location>
</feature>
<dbReference type="AlphaFoldDB" id="A0A9N9DMN1"/>
<proteinExistence type="predicted"/>
<feature type="compositionally biased region" description="Basic and acidic residues" evidence="1">
    <location>
        <begin position="170"/>
        <end position="179"/>
    </location>
</feature>
<reference evidence="2" key="1">
    <citation type="submission" date="2021-06" db="EMBL/GenBank/DDBJ databases">
        <authorList>
            <person name="Kallberg Y."/>
            <person name="Tangrot J."/>
            <person name="Rosling A."/>
        </authorList>
    </citation>
    <scope>NUCLEOTIDE SEQUENCE</scope>
    <source>
        <strain evidence="2">FL130A</strain>
    </source>
</reference>
<feature type="region of interest" description="Disordered" evidence="1">
    <location>
        <begin position="170"/>
        <end position="206"/>
    </location>
</feature>
<organism evidence="2 3">
    <name type="scientific">Ambispora leptoticha</name>
    <dbReference type="NCBI Taxonomy" id="144679"/>
    <lineage>
        <taxon>Eukaryota</taxon>
        <taxon>Fungi</taxon>
        <taxon>Fungi incertae sedis</taxon>
        <taxon>Mucoromycota</taxon>
        <taxon>Glomeromycotina</taxon>
        <taxon>Glomeromycetes</taxon>
        <taxon>Archaeosporales</taxon>
        <taxon>Ambisporaceae</taxon>
        <taxon>Ambispora</taxon>
    </lineage>
</organism>
<dbReference type="Proteomes" id="UP000789508">
    <property type="component" value="Unassembled WGS sequence"/>
</dbReference>
<gene>
    <name evidence="2" type="ORF">ALEPTO_LOCUS9741</name>
</gene>
<dbReference type="OrthoDB" id="2385582at2759"/>
<evidence type="ECO:0000313" key="3">
    <source>
        <dbReference type="Proteomes" id="UP000789508"/>
    </source>
</evidence>
<feature type="compositionally biased region" description="Polar residues" evidence="1">
    <location>
        <begin position="181"/>
        <end position="199"/>
    </location>
</feature>
<accession>A0A9N9DMN1</accession>